<proteinExistence type="predicted"/>
<accession>A0ABD5YIJ1</accession>
<protein>
    <submittedName>
        <fullName evidence="1">Uncharacterized protein</fullName>
    </submittedName>
</protein>
<dbReference type="AlphaFoldDB" id="A0ABD5YIJ1"/>
<evidence type="ECO:0000313" key="2">
    <source>
        <dbReference type="Proteomes" id="UP001596417"/>
    </source>
</evidence>
<organism evidence="1 2">
    <name type="scientific">Halocatena marina</name>
    <dbReference type="NCBI Taxonomy" id="2934937"/>
    <lineage>
        <taxon>Archaea</taxon>
        <taxon>Methanobacteriati</taxon>
        <taxon>Methanobacteriota</taxon>
        <taxon>Stenosarchaea group</taxon>
        <taxon>Halobacteria</taxon>
        <taxon>Halobacteriales</taxon>
        <taxon>Natronomonadaceae</taxon>
        <taxon>Halocatena</taxon>
    </lineage>
</organism>
<comment type="caution">
    <text evidence="1">The sequence shown here is derived from an EMBL/GenBank/DDBJ whole genome shotgun (WGS) entry which is preliminary data.</text>
</comment>
<keyword evidence="2" id="KW-1185">Reference proteome</keyword>
<gene>
    <name evidence="1" type="ORF">ACFQL7_03505</name>
</gene>
<sequence length="58" mass="6167">MAEVCDVAANSETIVGTFADDTEMAQQWIEAGAQFVAIGVAAAHLTWQLESVVDAIDR</sequence>
<dbReference type="EMBL" id="JBHTAX010000001">
    <property type="protein sequence ID" value="MFC7189005.1"/>
    <property type="molecule type" value="Genomic_DNA"/>
</dbReference>
<reference evidence="1 2" key="1">
    <citation type="journal article" date="2019" name="Int. J. Syst. Evol. Microbiol.">
        <title>The Global Catalogue of Microorganisms (GCM) 10K type strain sequencing project: providing services to taxonomists for standard genome sequencing and annotation.</title>
        <authorList>
            <consortium name="The Broad Institute Genomics Platform"/>
            <consortium name="The Broad Institute Genome Sequencing Center for Infectious Disease"/>
            <person name="Wu L."/>
            <person name="Ma J."/>
        </authorList>
    </citation>
    <scope>NUCLEOTIDE SEQUENCE [LARGE SCALE GENOMIC DNA]</scope>
    <source>
        <strain evidence="1 2">RDMS1</strain>
    </source>
</reference>
<dbReference type="Proteomes" id="UP001596417">
    <property type="component" value="Unassembled WGS sequence"/>
</dbReference>
<evidence type="ECO:0000313" key="1">
    <source>
        <dbReference type="EMBL" id="MFC7189005.1"/>
    </source>
</evidence>
<dbReference type="RefSeq" id="WP_390204609.1">
    <property type="nucleotide sequence ID" value="NZ_JBHSZC010000001.1"/>
</dbReference>
<name>A0ABD5YIJ1_9EURY</name>